<dbReference type="Gene3D" id="3.30.160.250">
    <property type="match status" value="1"/>
</dbReference>
<gene>
    <name evidence="1" type="ORF">H1P_3870002</name>
</gene>
<organism evidence="1 2">
    <name type="scientific">Hyella patelloides LEGE 07179</name>
    <dbReference type="NCBI Taxonomy" id="945734"/>
    <lineage>
        <taxon>Bacteria</taxon>
        <taxon>Bacillati</taxon>
        <taxon>Cyanobacteriota</taxon>
        <taxon>Cyanophyceae</taxon>
        <taxon>Pleurocapsales</taxon>
        <taxon>Hyellaceae</taxon>
        <taxon>Hyella</taxon>
    </lineage>
</organism>
<dbReference type="EMBL" id="CAACVJ010000320">
    <property type="protein sequence ID" value="VEP15921.1"/>
    <property type="molecule type" value="Genomic_DNA"/>
</dbReference>
<evidence type="ECO:0008006" key="3">
    <source>
        <dbReference type="Google" id="ProtNLM"/>
    </source>
</evidence>
<proteinExistence type="predicted"/>
<evidence type="ECO:0000313" key="1">
    <source>
        <dbReference type="EMBL" id="VEP15921.1"/>
    </source>
</evidence>
<dbReference type="RefSeq" id="WP_144874758.1">
    <property type="nucleotide sequence ID" value="NZ_LR214123.1"/>
</dbReference>
<dbReference type="InterPro" id="IPR035069">
    <property type="entry name" value="TTHA1013/TTHA0281-like"/>
</dbReference>
<dbReference type="Proteomes" id="UP000320055">
    <property type="component" value="Unassembled WGS sequence"/>
</dbReference>
<dbReference type="SUPFAM" id="SSF143100">
    <property type="entry name" value="TTHA1013/TTHA0281-like"/>
    <property type="match status" value="1"/>
</dbReference>
<dbReference type="AlphaFoldDB" id="A0A563VWY2"/>
<evidence type="ECO:0000313" key="2">
    <source>
        <dbReference type="Proteomes" id="UP000320055"/>
    </source>
</evidence>
<sequence length="61" mass="6929">MPTAATVPYKPANRCSFSAYCPELEVFQSQGDYFDEVKTNIHEAVEPYIETLSDVEKQNLL</sequence>
<reference evidence="1 2" key="1">
    <citation type="submission" date="2019-01" db="EMBL/GenBank/DDBJ databases">
        <authorList>
            <person name="Brito A."/>
        </authorList>
    </citation>
    <scope>NUCLEOTIDE SEQUENCE [LARGE SCALE GENOMIC DNA]</scope>
    <source>
        <strain evidence="1">1</strain>
    </source>
</reference>
<keyword evidence="2" id="KW-1185">Reference proteome</keyword>
<dbReference type="OrthoDB" id="5419659at2"/>
<accession>A0A563VWY2</accession>
<name>A0A563VWY2_9CYAN</name>
<protein>
    <recommendedName>
        <fullName evidence="3">HicB-like antitoxin of toxin-antitoxin system domain-containing protein</fullName>
    </recommendedName>
</protein>